<evidence type="ECO:0000259" key="2">
    <source>
        <dbReference type="Pfam" id="PF26079"/>
    </source>
</evidence>
<accession>A0A1A9KGW5</accession>
<dbReference type="RefSeq" id="WP_064584018.1">
    <property type="nucleotide sequence ID" value="NZ_CP015878.1"/>
</dbReference>
<reference evidence="3 4" key="1">
    <citation type="submission" date="2016-05" db="EMBL/GenBank/DDBJ databases">
        <title>Genome Sequence of Pseudomonas citronellolis Strain SJTE-3, an Estrogens and Persistent Organic Pollutants degradation strain.</title>
        <authorList>
            <person name="Liang R."/>
        </authorList>
    </citation>
    <scope>NUCLEOTIDE SEQUENCE [LARGE SCALE GENOMIC DNA]</scope>
    <source>
        <strain evidence="3 4">SJTE-3</strain>
    </source>
</reference>
<dbReference type="AlphaFoldDB" id="A0A1A9KGW5"/>
<dbReference type="InterPro" id="IPR058530">
    <property type="entry name" value="Baseplate_J-like_C"/>
</dbReference>
<feature type="domain" description="Baseplate J-like C-terminal" evidence="2">
    <location>
        <begin position="209"/>
        <end position="285"/>
    </location>
</feature>
<dbReference type="InterPro" id="IPR058531">
    <property type="entry name" value="Baseplate_J_M"/>
</dbReference>
<dbReference type="PIRSF" id="PIRSF020481">
    <property type="entry name" value="BAP"/>
    <property type="match status" value="1"/>
</dbReference>
<dbReference type="InterPro" id="IPR052726">
    <property type="entry name" value="Phage_Baseplate_Hub"/>
</dbReference>
<dbReference type="Pfam" id="PF26078">
    <property type="entry name" value="Baseplate_J_M"/>
    <property type="match status" value="1"/>
</dbReference>
<dbReference type="InterPro" id="IPR014507">
    <property type="entry name" value="Baseplate_assembly_J_pred"/>
</dbReference>
<organism evidence="3 4">
    <name type="scientific">Pseudomonas citronellolis</name>
    <dbReference type="NCBI Taxonomy" id="53408"/>
    <lineage>
        <taxon>Bacteria</taxon>
        <taxon>Pseudomonadati</taxon>
        <taxon>Pseudomonadota</taxon>
        <taxon>Gammaproteobacteria</taxon>
        <taxon>Pseudomonadales</taxon>
        <taxon>Pseudomonadaceae</taxon>
        <taxon>Pseudomonas</taxon>
    </lineage>
</organism>
<evidence type="ECO:0000259" key="1">
    <source>
        <dbReference type="Pfam" id="PF26078"/>
    </source>
</evidence>
<dbReference type="PANTHER" id="PTHR35862:SF1">
    <property type="entry name" value="FELS-2 PROPHAGE PROTEIN"/>
    <property type="match status" value="1"/>
</dbReference>
<gene>
    <name evidence="3" type="ORF">A9C11_23580</name>
</gene>
<dbReference type="EMBL" id="CP015878">
    <property type="protein sequence ID" value="ANI16765.1"/>
    <property type="molecule type" value="Genomic_DNA"/>
</dbReference>
<protein>
    <submittedName>
        <fullName evidence="3">Baseplate assembly protein</fullName>
    </submittedName>
</protein>
<proteinExistence type="predicted"/>
<dbReference type="Proteomes" id="UP000077748">
    <property type="component" value="Chromosome"/>
</dbReference>
<sequence length="296" mass="32033">MSIIDLSLLPAPAVIEEIDFEELYQQLLEDFRAAMGERWTAALESDPVTKLLEVAAYRELLLRARVNDAARAIMLAFATGSDLDQIAAAYAEQRLVVQQADQTAVPPQEEIKEGDASLRNRVQLAFEKLSVAGPRNSYIAHALGADGRVADVTVISPAPCEVLVSVLSLEGDGTASEEVLQAVVARLNNEDVRPVADRVTVQSAQIVPYTVDATLYLYPGPEAELVRAAAETALLQYIAEQRRLGRDIRLSAVYAALHVEGVQRVELDPSVVDVVLDETQAAYCTGYSIVVGGSDE</sequence>
<dbReference type="Pfam" id="PF26079">
    <property type="entry name" value="Baseplate_J_C"/>
    <property type="match status" value="1"/>
</dbReference>
<evidence type="ECO:0000313" key="3">
    <source>
        <dbReference type="EMBL" id="ANI16765.1"/>
    </source>
</evidence>
<dbReference type="PANTHER" id="PTHR35862">
    <property type="entry name" value="FELS-2 PROPHAGE PROTEIN"/>
    <property type="match status" value="1"/>
</dbReference>
<evidence type="ECO:0000313" key="4">
    <source>
        <dbReference type="Proteomes" id="UP000077748"/>
    </source>
</evidence>
<name>A0A1A9KGW5_9PSED</name>
<feature type="domain" description="Baseplate J-like central" evidence="1">
    <location>
        <begin position="131"/>
        <end position="202"/>
    </location>
</feature>